<evidence type="ECO:0000313" key="3">
    <source>
        <dbReference type="Proteomes" id="UP000237347"/>
    </source>
</evidence>
<gene>
    <name evidence="2" type="ORF">CFP56_004722</name>
</gene>
<evidence type="ECO:0000256" key="1">
    <source>
        <dbReference type="SAM" id="Phobius"/>
    </source>
</evidence>
<dbReference type="EMBL" id="PKMF04000011">
    <property type="protein sequence ID" value="KAK7859597.1"/>
    <property type="molecule type" value="Genomic_DNA"/>
</dbReference>
<feature type="transmembrane region" description="Helical" evidence="1">
    <location>
        <begin position="16"/>
        <end position="39"/>
    </location>
</feature>
<evidence type="ECO:0000313" key="2">
    <source>
        <dbReference type="EMBL" id="KAK7859597.1"/>
    </source>
</evidence>
<reference evidence="2 3" key="1">
    <citation type="journal article" date="2018" name="Sci. Data">
        <title>The draft genome sequence of cork oak.</title>
        <authorList>
            <person name="Ramos A.M."/>
            <person name="Usie A."/>
            <person name="Barbosa P."/>
            <person name="Barros P.M."/>
            <person name="Capote T."/>
            <person name="Chaves I."/>
            <person name="Simoes F."/>
            <person name="Abreu I."/>
            <person name="Carrasquinho I."/>
            <person name="Faro C."/>
            <person name="Guimaraes J.B."/>
            <person name="Mendonca D."/>
            <person name="Nobrega F."/>
            <person name="Rodrigues L."/>
            <person name="Saibo N.J.M."/>
            <person name="Varela M.C."/>
            <person name="Egas C."/>
            <person name="Matos J."/>
            <person name="Miguel C.M."/>
            <person name="Oliveira M.M."/>
            <person name="Ricardo C.P."/>
            <person name="Goncalves S."/>
        </authorList>
    </citation>
    <scope>NUCLEOTIDE SEQUENCE [LARGE SCALE GENOMIC DNA]</scope>
    <source>
        <strain evidence="3">cv. HL8</strain>
    </source>
</reference>
<proteinExistence type="predicted"/>
<dbReference type="AlphaFoldDB" id="A0AAW0M820"/>
<protein>
    <submittedName>
        <fullName evidence="2">Uncharacterized protein</fullName>
    </submittedName>
</protein>
<name>A0AAW0M820_QUESU</name>
<keyword evidence="1" id="KW-1133">Transmembrane helix</keyword>
<keyword evidence="1" id="KW-0472">Membrane</keyword>
<accession>A0AAW0M820</accession>
<dbReference type="Proteomes" id="UP000237347">
    <property type="component" value="Unassembled WGS sequence"/>
</dbReference>
<organism evidence="2 3">
    <name type="scientific">Quercus suber</name>
    <name type="common">Cork oak</name>
    <dbReference type="NCBI Taxonomy" id="58331"/>
    <lineage>
        <taxon>Eukaryota</taxon>
        <taxon>Viridiplantae</taxon>
        <taxon>Streptophyta</taxon>
        <taxon>Embryophyta</taxon>
        <taxon>Tracheophyta</taxon>
        <taxon>Spermatophyta</taxon>
        <taxon>Magnoliopsida</taxon>
        <taxon>eudicotyledons</taxon>
        <taxon>Gunneridae</taxon>
        <taxon>Pentapetalae</taxon>
        <taxon>rosids</taxon>
        <taxon>fabids</taxon>
        <taxon>Fagales</taxon>
        <taxon>Fagaceae</taxon>
        <taxon>Quercus</taxon>
    </lineage>
</organism>
<keyword evidence="3" id="KW-1185">Reference proteome</keyword>
<sequence>MPYVYGYWYNDAREVFFIKLAIGAMVPTFCDMAWLAGFFDISWVQLGGKLSLSFSKHRVVEC</sequence>
<comment type="caution">
    <text evidence="2">The sequence shown here is derived from an EMBL/GenBank/DDBJ whole genome shotgun (WGS) entry which is preliminary data.</text>
</comment>
<keyword evidence="1" id="KW-0812">Transmembrane</keyword>